<reference evidence="5 7" key="1">
    <citation type="journal article" date="2015" name="Stand. Genomic Sci.">
        <title>Genomic Encyclopedia of Bacterial and Archaeal Type Strains, Phase III: the genomes of soil and plant-associated and newly described type strains.</title>
        <authorList>
            <person name="Whitman W.B."/>
            <person name="Woyke T."/>
            <person name="Klenk H.P."/>
            <person name="Zhou Y."/>
            <person name="Lilburn T.G."/>
            <person name="Beck B.J."/>
            <person name="De Vos P."/>
            <person name="Vandamme P."/>
            <person name="Eisen J.A."/>
            <person name="Garrity G."/>
            <person name="Hugenholtz P."/>
            <person name="Kyrpides N.C."/>
        </authorList>
    </citation>
    <scope>NUCLEOTIDE SEQUENCE [LARGE SCALE GENOMIC DNA]</scope>
    <source>
        <strain evidence="5 7">P5626</strain>
    </source>
</reference>
<dbReference type="InterPro" id="IPR013780">
    <property type="entry name" value="Glyco_hydro_b"/>
</dbReference>
<dbReference type="Gene3D" id="3.20.20.80">
    <property type="entry name" value="Glycosidases"/>
    <property type="match status" value="1"/>
</dbReference>
<accession>A0A4Y7UIB3</accession>
<evidence type="ECO:0000313" key="7">
    <source>
        <dbReference type="Proteomes" id="UP000295270"/>
    </source>
</evidence>
<evidence type="ECO:0000259" key="3">
    <source>
        <dbReference type="SMART" id="SM00635"/>
    </source>
</evidence>
<feature type="chain" id="PRO_5043204756" evidence="2">
    <location>
        <begin position="30"/>
        <end position="1117"/>
    </location>
</feature>
<protein>
    <submittedName>
        <fullName evidence="5">Secreted protein (Por secretion system target)</fullName>
    </submittedName>
    <submittedName>
        <fullName evidence="6">T9SS C-terminal target domain-containing protein</fullName>
    </submittedName>
</protein>
<dbReference type="Gene3D" id="2.80.10.50">
    <property type="match status" value="1"/>
</dbReference>
<dbReference type="InterPro" id="IPR035992">
    <property type="entry name" value="Ricin_B-like_lectins"/>
</dbReference>
<dbReference type="SUPFAM" id="SSF51011">
    <property type="entry name" value="Glycosyl hydrolase domain"/>
    <property type="match status" value="1"/>
</dbReference>
<dbReference type="GO" id="GO:0009313">
    <property type="term" value="P:oligosaccharide catabolic process"/>
    <property type="evidence" value="ECO:0007669"/>
    <property type="project" value="TreeGrafter"/>
</dbReference>
<dbReference type="CDD" id="cd23432">
    <property type="entry name" value="beta-trefoil_Ricin_EndoBetaGal-like"/>
    <property type="match status" value="1"/>
</dbReference>
<dbReference type="InterPro" id="IPR031965">
    <property type="entry name" value="CBM26"/>
</dbReference>
<gene>
    <name evidence="6" type="ORF">D0809_03735</name>
    <name evidence="5" type="ORF">EV142_101582</name>
</gene>
<feature type="domain" description="BIG2" evidence="3">
    <location>
        <begin position="809"/>
        <end position="886"/>
    </location>
</feature>
<dbReference type="PANTHER" id="PTHR10357:SF179">
    <property type="entry name" value="NEUTRAL AND BASIC AMINO ACID TRANSPORT PROTEIN RBAT"/>
    <property type="match status" value="1"/>
</dbReference>
<dbReference type="NCBIfam" id="TIGR04183">
    <property type="entry name" value="Por_Secre_tail"/>
    <property type="match status" value="1"/>
</dbReference>
<name>A0A4Y7UIB3_9FLAO</name>
<feature type="domain" description="BIG2" evidence="3">
    <location>
        <begin position="723"/>
        <end position="800"/>
    </location>
</feature>
<dbReference type="CDD" id="cd11313">
    <property type="entry name" value="AmyAc_arch_bac_AmyA"/>
    <property type="match status" value="1"/>
</dbReference>
<dbReference type="SUPFAM" id="SSF50370">
    <property type="entry name" value="Ricin B-like lectins"/>
    <property type="match status" value="1"/>
</dbReference>
<dbReference type="RefSeq" id="WP_132032478.1">
    <property type="nucleotide sequence ID" value="NZ_QWDN01000001.1"/>
</dbReference>
<dbReference type="EMBL" id="QWDN01000001">
    <property type="protein sequence ID" value="TEB46116.1"/>
    <property type="molecule type" value="Genomic_DNA"/>
</dbReference>
<dbReference type="Gene3D" id="2.60.40.1180">
    <property type="entry name" value="Golgi alpha-mannosidase II"/>
    <property type="match status" value="1"/>
</dbReference>
<dbReference type="Proteomes" id="UP000298340">
    <property type="component" value="Unassembled WGS sequence"/>
</dbReference>
<dbReference type="SMART" id="SM00635">
    <property type="entry name" value="BID_2"/>
    <property type="match status" value="4"/>
</dbReference>
<dbReference type="OrthoDB" id="1153025at2"/>
<dbReference type="SUPFAM" id="SSF51445">
    <property type="entry name" value="(Trans)glycosidases"/>
    <property type="match status" value="1"/>
</dbReference>
<keyword evidence="1 2" id="KW-0732">Signal</keyword>
<dbReference type="AlphaFoldDB" id="A0A4Y7UIB3"/>
<dbReference type="Proteomes" id="UP000295270">
    <property type="component" value="Unassembled WGS sequence"/>
</dbReference>
<feature type="domain" description="Glycosyl hydrolase family 13 catalytic" evidence="4">
    <location>
        <begin position="52"/>
        <end position="371"/>
    </location>
</feature>
<dbReference type="GO" id="GO:0004556">
    <property type="term" value="F:alpha-amylase activity"/>
    <property type="evidence" value="ECO:0007669"/>
    <property type="project" value="TreeGrafter"/>
</dbReference>
<dbReference type="InterPro" id="IPR013783">
    <property type="entry name" value="Ig-like_fold"/>
</dbReference>
<dbReference type="Gene3D" id="2.60.40.10">
    <property type="entry name" value="Immunoglobulins"/>
    <property type="match status" value="1"/>
</dbReference>
<evidence type="ECO:0000256" key="2">
    <source>
        <dbReference type="SAM" id="SignalP"/>
    </source>
</evidence>
<dbReference type="Pfam" id="PF18962">
    <property type="entry name" value="Por_Secre_tail"/>
    <property type="match status" value="1"/>
</dbReference>
<dbReference type="SUPFAM" id="SSF49373">
    <property type="entry name" value="Invasin/intimin cell-adhesion fragments"/>
    <property type="match status" value="4"/>
</dbReference>
<dbReference type="Pfam" id="PF02368">
    <property type="entry name" value="Big_2"/>
    <property type="match status" value="4"/>
</dbReference>
<feature type="signal peptide" evidence="2">
    <location>
        <begin position="1"/>
        <end position="29"/>
    </location>
</feature>
<evidence type="ECO:0000313" key="5">
    <source>
        <dbReference type="EMBL" id="TCN61000.1"/>
    </source>
</evidence>
<keyword evidence="7" id="KW-1185">Reference proteome</keyword>
<dbReference type="PANTHER" id="PTHR10357">
    <property type="entry name" value="ALPHA-AMYLASE FAMILY MEMBER"/>
    <property type="match status" value="1"/>
</dbReference>
<dbReference type="Gene3D" id="2.60.40.1080">
    <property type="match status" value="4"/>
</dbReference>
<dbReference type="InterPro" id="IPR008964">
    <property type="entry name" value="Invasin/intimin_cell_adhesion"/>
</dbReference>
<sequence>MKINITNRLFHITKTLVCFLLLFASSVYAQDPAQYGTPYTGVPDPRDANIYQVHIRPHSASGTLAAVTSDLDRIKSLGINVLYLMPIYPYGTDSRSTNSPYCIKDFKAVGSEYGTLTDMRNLVATAHTKGMAVMLDIAVNGTSWDHPWTISHPEYYQRTGTTINQLANFGDIAALDLNNSGLRAAIKDAMRYWIFAANIDGYRCDFANNPPLDFWTEIISNLRGISSHNLLMLAEGDRLQNFQAGFDMNFGDKWFYDALKNVAGGGPVSTRFQTTNDMEYTYATGNQQEVRWTANHDSENNSDTAPFTVFKSNAGVVANFLVSGYMKGVPFLTSGQEVAFNQVIPWPYTSVKINWSNTAATPEFARILNFRNSSAAIRRGTMTPYASDDICAFTKTLGTEKVIVMTNLRNASKTFVIPAALAGTYKDAYTGATVTLVSGATQSFNAFQYIVLTNTNVAAVAVTGVTVSPTTVTVGLGSTQQLNATIAPANATNQNVTWTSSNTAVATVNASGLVSAVSAGTTTITVKTVDGNKTATSAITVAAIPVASVSVSPTTASLYAGNTQQLSAAIAPANATNKTVTWSSSNSAVATVNSSGLVTAVAAGTANITATTQDGNKTAVAAITVNANTNFTVYFYKPSNWGTGIKIYHWSALPTGILADASWPGVNMTDAGNGWYSYTFTNITSTNLIFNDGTSQSADLSRNKTGWYMNTTWYDSNPGTVVAVTGVTLAPTTATLLIGATQQVTPTVSPATATNKTVSYSSGNTAVATVNASGLITALAAGSATITVTTQDGAKTATCAVTVNASTVAVTSVSLSPTTVSLAVGGIQQLTPTVLPANATNKNVTYSSSNTAVATVNASGLITAVANGTATITVTTVSGSKTSTAAVTVSTPTGTYYTIKNRWTGAYLSDAGTNVGYGATASNNSYKWQKIAIDATYFVLKNVATGELINIEGQTGSVQCNITDTTFWSAQWSADYIDGTWTRIRNRWQSGNIIHVENQTGSAQYGNSQDGWYSAQWQLESTTASKMALNTKEDVEVQNTVITIYPNPSTDNQFQVLLPELENGDVAAITVSDMNGRIVQTEKLSASGQINHHLASGIYIVTINSKNSNVTKKLIVK</sequence>
<dbReference type="SMART" id="SM00642">
    <property type="entry name" value="Aamy"/>
    <property type="match status" value="1"/>
</dbReference>
<dbReference type="InterPro" id="IPR026444">
    <property type="entry name" value="Secre_tail"/>
</dbReference>
<dbReference type="InterPro" id="IPR006047">
    <property type="entry name" value="GH13_cat_dom"/>
</dbReference>
<reference evidence="5" key="3">
    <citation type="submission" date="2019-03" db="EMBL/GenBank/DDBJ databases">
        <authorList>
            <person name="Whitman W."/>
            <person name="Huntemann M."/>
            <person name="Clum A."/>
            <person name="Pillay M."/>
            <person name="Palaniappan K."/>
            <person name="Varghese N."/>
            <person name="Mikhailova N."/>
            <person name="Stamatis D."/>
            <person name="Reddy T."/>
            <person name="Daum C."/>
            <person name="Shapiro N."/>
            <person name="Ivanova N."/>
            <person name="Kyrpides N."/>
            <person name="Woyke T."/>
        </authorList>
    </citation>
    <scope>NUCLEOTIDE SEQUENCE</scope>
    <source>
        <strain evidence="5">P5626</strain>
    </source>
</reference>
<feature type="domain" description="BIG2" evidence="3">
    <location>
        <begin position="461"/>
        <end position="538"/>
    </location>
</feature>
<evidence type="ECO:0000259" key="4">
    <source>
        <dbReference type="SMART" id="SM00642"/>
    </source>
</evidence>
<dbReference type="Pfam" id="PF16738">
    <property type="entry name" value="CBM26"/>
    <property type="match status" value="1"/>
</dbReference>
<reference evidence="6 8" key="2">
    <citation type="journal article" date="2018" name="Syst. Appl. Microbiol.">
        <title>Flavobacterium circumlabens sp. nov. and Flavobacterium cupreum sp. nov., two psychrotrophic species isolated from Antarctic environmental samples.</title>
        <authorList>
            <person name="Kralova S."/>
            <person name="Busse H.J."/>
            <person name="Svec P."/>
            <person name="Maslanova I."/>
            <person name="Stankova E."/>
            <person name="Bartak M."/>
            <person name="Sedlacek I."/>
        </authorList>
    </citation>
    <scope>NUCLEOTIDE SEQUENCE [LARGE SCALE GENOMIC DNA]</scope>
    <source>
        <strain evidence="6 8">CCM 8828</strain>
    </source>
</reference>
<evidence type="ECO:0000256" key="1">
    <source>
        <dbReference type="ARBA" id="ARBA00022729"/>
    </source>
</evidence>
<comment type="caution">
    <text evidence="6">The sequence shown here is derived from an EMBL/GenBank/DDBJ whole genome shotgun (WGS) entry which is preliminary data.</text>
</comment>
<evidence type="ECO:0000313" key="6">
    <source>
        <dbReference type="EMBL" id="TEB46116.1"/>
    </source>
</evidence>
<organism evidence="6 8">
    <name type="scientific">Flavobacterium circumlabens</name>
    <dbReference type="NCBI Taxonomy" id="2133765"/>
    <lineage>
        <taxon>Bacteria</taxon>
        <taxon>Pseudomonadati</taxon>
        <taxon>Bacteroidota</taxon>
        <taxon>Flavobacteriia</taxon>
        <taxon>Flavobacteriales</taxon>
        <taxon>Flavobacteriaceae</taxon>
        <taxon>Flavobacterium</taxon>
    </lineage>
</organism>
<proteinExistence type="predicted"/>
<feature type="domain" description="BIG2" evidence="3">
    <location>
        <begin position="545"/>
        <end position="622"/>
    </location>
</feature>
<dbReference type="Pfam" id="PF00128">
    <property type="entry name" value="Alpha-amylase"/>
    <property type="match status" value="1"/>
</dbReference>
<dbReference type="EMBL" id="SLWA01000001">
    <property type="protein sequence ID" value="TCN61000.1"/>
    <property type="molecule type" value="Genomic_DNA"/>
</dbReference>
<evidence type="ECO:0000313" key="8">
    <source>
        <dbReference type="Proteomes" id="UP000298340"/>
    </source>
</evidence>
<dbReference type="InterPro" id="IPR017853">
    <property type="entry name" value="GH"/>
</dbReference>
<dbReference type="InterPro" id="IPR003343">
    <property type="entry name" value="Big_2"/>
</dbReference>